<gene>
    <name evidence="2" type="ORF">UW22_C0028G0007</name>
</gene>
<dbReference type="PANTHER" id="PTHR45947">
    <property type="entry name" value="SULFOQUINOVOSYL TRANSFERASE SQD2"/>
    <property type="match status" value="1"/>
</dbReference>
<sequence length="421" mass="48289">MKLALVHDYLSEYGGAERVVRVFGTAVSYYFMKVALVHDYISEYGGAERVVETLHEIWPDAPLYTAFVDWKRLGTHADRFRNWNIKTSWVQHFWIIKKFISPLRFLVPLIWQSFDLSGYDVVLTSSGWFIPRGVKAGTRPFKGVTFKGYPMQICYIHHPPRNLYGYATGSNLQKYWPVRLYSIFVNFFLRNYDFKTAQKVDYFIANSKETARRVEKFYRRESTVIYPPISQNPKSEIRNPKQIQNSKIKKSKTYYLSVGRLSWAKRVDLIIQACNELKLPLKIVGVGKEEEALKKIASPTVEFLGSVSDAELAELYANAKALIFCALDEDFGMVPPEAMVYGTPVIGLSQGGVKETVIDQKTGVLFHEPTVDALTKAILTFEHISKGKDWTTECMKQAEKFSKGTFKKKIKAFVEEKTIKV</sequence>
<keyword evidence="2" id="KW-0808">Transferase</keyword>
<dbReference type="AlphaFoldDB" id="A0A0G1GRW0"/>
<dbReference type="PATRIC" id="fig|1618447.3.peg.754"/>
<dbReference type="InterPro" id="IPR001296">
    <property type="entry name" value="Glyco_trans_1"/>
</dbReference>
<dbReference type="PANTHER" id="PTHR45947:SF3">
    <property type="entry name" value="SULFOQUINOVOSYL TRANSFERASE SQD2"/>
    <property type="match status" value="1"/>
</dbReference>
<reference evidence="2 3" key="1">
    <citation type="journal article" date="2015" name="Nature">
        <title>rRNA introns, odd ribosomes, and small enigmatic genomes across a large radiation of phyla.</title>
        <authorList>
            <person name="Brown C.T."/>
            <person name="Hug L.A."/>
            <person name="Thomas B.C."/>
            <person name="Sharon I."/>
            <person name="Castelle C.J."/>
            <person name="Singh A."/>
            <person name="Wilkins M.J."/>
            <person name="Williams K.H."/>
            <person name="Banfield J.F."/>
        </authorList>
    </citation>
    <scope>NUCLEOTIDE SEQUENCE [LARGE SCALE GENOMIC DNA]</scope>
</reference>
<proteinExistence type="predicted"/>
<dbReference type="Gene3D" id="3.40.50.2000">
    <property type="entry name" value="Glycogen Phosphorylase B"/>
    <property type="match status" value="2"/>
</dbReference>
<dbReference type="Proteomes" id="UP000034617">
    <property type="component" value="Unassembled WGS sequence"/>
</dbReference>
<evidence type="ECO:0000259" key="1">
    <source>
        <dbReference type="Pfam" id="PF00534"/>
    </source>
</evidence>
<dbReference type="GO" id="GO:0016757">
    <property type="term" value="F:glycosyltransferase activity"/>
    <property type="evidence" value="ECO:0007669"/>
    <property type="project" value="InterPro"/>
</dbReference>
<name>A0A0G1GRW0_9BACT</name>
<evidence type="ECO:0000313" key="3">
    <source>
        <dbReference type="Proteomes" id="UP000034617"/>
    </source>
</evidence>
<dbReference type="SUPFAM" id="SSF53756">
    <property type="entry name" value="UDP-Glycosyltransferase/glycogen phosphorylase"/>
    <property type="match status" value="1"/>
</dbReference>
<feature type="domain" description="Glycosyl transferase family 1" evidence="1">
    <location>
        <begin position="241"/>
        <end position="385"/>
    </location>
</feature>
<dbReference type="Pfam" id="PF00534">
    <property type="entry name" value="Glycos_transf_1"/>
    <property type="match status" value="1"/>
</dbReference>
<comment type="caution">
    <text evidence="2">The sequence shown here is derived from an EMBL/GenBank/DDBJ whole genome shotgun (WGS) entry which is preliminary data.</text>
</comment>
<protein>
    <submittedName>
        <fullName evidence="2">Glycosyltransferase</fullName>
    </submittedName>
</protein>
<dbReference type="InterPro" id="IPR050194">
    <property type="entry name" value="Glycosyltransferase_grp1"/>
</dbReference>
<accession>A0A0G1GRW0</accession>
<dbReference type="EMBL" id="LCHM01000028">
    <property type="protein sequence ID" value="KKT37315.1"/>
    <property type="molecule type" value="Genomic_DNA"/>
</dbReference>
<evidence type="ECO:0000313" key="2">
    <source>
        <dbReference type="EMBL" id="KKT37315.1"/>
    </source>
</evidence>
<organism evidence="2 3">
    <name type="scientific">Candidatus Gottesmanbacteria bacterium GW2011_GWB1_44_11c</name>
    <dbReference type="NCBI Taxonomy" id="1618447"/>
    <lineage>
        <taxon>Bacteria</taxon>
        <taxon>Candidatus Gottesmaniibacteriota</taxon>
    </lineage>
</organism>